<feature type="region of interest" description="Disordered" evidence="1">
    <location>
        <begin position="329"/>
        <end position="371"/>
    </location>
</feature>
<gene>
    <name evidence="2" type="ORF">V5O48_007918</name>
</gene>
<keyword evidence="3" id="KW-1185">Reference proteome</keyword>
<evidence type="ECO:0000256" key="1">
    <source>
        <dbReference type="SAM" id="MobiDB-lite"/>
    </source>
</evidence>
<feature type="compositionally biased region" description="Acidic residues" evidence="1">
    <location>
        <begin position="402"/>
        <end position="421"/>
    </location>
</feature>
<dbReference type="Proteomes" id="UP001465976">
    <property type="component" value="Unassembled WGS sequence"/>
</dbReference>
<reference evidence="2 3" key="1">
    <citation type="submission" date="2024-02" db="EMBL/GenBank/DDBJ databases">
        <title>A draft genome for the cacao thread blight pathogen Marasmius crinis-equi.</title>
        <authorList>
            <person name="Cohen S.P."/>
            <person name="Baruah I.K."/>
            <person name="Amoako-Attah I."/>
            <person name="Bukari Y."/>
            <person name="Meinhardt L.W."/>
            <person name="Bailey B.A."/>
        </authorList>
    </citation>
    <scope>NUCLEOTIDE SEQUENCE [LARGE SCALE GENOMIC DNA]</scope>
    <source>
        <strain evidence="2 3">GH-76</strain>
    </source>
</reference>
<organism evidence="2 3">
    <name type="scientific">Marasmius crinis-equi</name>
    <dbReference type="NCBI Taxonomy" id="585013"/>
    <lineage>
        <taxon>Eukaryota</taxon>
        <taxon>Fungi</taxon>
        <taxon>Dikarya</taxon>
        <taxon>Basidiomycota</taxon>
        <taxon>Agaricomycotina</taxon>
        <taxon>Agaricomycetes</taxon>
        <taxon>Agaricomycetidae</taxon>
        <taxon>Agaricales</taxon>
        <taxon>Marasmiineae</taxon>
        <taxon>Marasmiaceae</taxon>
        <taxon>Marasmius</taxon>
    </lineage>
</organism>
<feature type="compositionally biased region" description="Low complexity" evidence="1">
    <location>
        <begin position="356"/>
        <end position="371"/>
    </location>
</feature>
<name>A0ABR3FFE8_9AGAR</name>
<evidence type="ECO:0000313" key="2">
    <source>
        <dbReference type="EMBL" id="KAL0574034.1"/>
    </source>
</evidence>
<dbReference type="EMBL" id="JBAHYK010000437">
    <property type="protein sequence ID" value="KAL0574034.1"/>
    <property type="molecule type" value="Genomic_DNA"/>
</dbReference>
<evidence type="ECO:0000313" key="3">
    <source>
        <dbReference type="Proteomes" id="UP001465976"/>
    </source>
</evidence>
<comment type="caution">
    <text evidence="2">The sequence shown here is derived from an EMBL/GenBank/DDBJ whole genome shotgun (WGS) entry which is preliminary data.</text>
</comment>
<accession>A0ABR3FFE8</accession>
<proteinExistence type="predicted"/>
<sequence>MDTSLCTLPKDTLLDIDHTFWLRPWEDTFYLLYLNGEIFIVQGPPGGSWIDDDACIVWNDRVREKHLKEIMRRVDTLRPKRYKWYLLRQDEKTKEYQLMPKKSTSTLYKIKPPLWLRRVQESELQFIRWYGQGRCHCVLDDQQLDVDIAWDPVAFKKMEQMLARLQHLSEADLIYKPVAHVMRGDDVIGVAFETGFGYGRPIQYTDRRLFYQTMSEVHDRNRHCRLYKHALLEQDFHIHDGKLRITDSLWAFDVFDGPSTKMEDAIEEVTRKRTERMFDRLKKGWYAGWDTYWNPPPLLLRCFWSRGEESLRNPVSLHKVDSLQFAPIRDTSHAPRTSKGVIRPEHLLLPPGGGSSSSTRPPSAASRKAPSSFASVFTVKRHRFNPPVLSSRRIVEIKDDDIETVNPDSSDDDETLVDETDSVTAGRCPRSVSTIRSL</sequence>
<protein>
    <submittedName>
        <fullName evidence="2">Uncharacterized protein</fullName>
    </submittedName>
</protein>
<feature type="region of interest" description="Disordered" evidence="1">
    <location>
        <begin position="402"/>
        <end position="438"/>
    </location>
</feature>